<feature type="region of interest" description="Disordered" evidence="1">
    <location>
        <begin position="117"/>
        <end position="147"/>
    </location>
</feature>
<sequence length="267" mass="29094">MSFSKVLLALAFATVASARVLKSAPAPVKFINDCGLMTNVYIFNDKCESMRKEMRAREVMVDLWDSVAPQYFEFEDKVFDASGSEVSSTDLCGKKLYPVTDGVYLCKVDYAAEDDEASVDPPAFSPQPEDDVPTTESASPAPSPSSEGLVVVVNNCQEDVMIGNMFFAHDQTYDARCAPYTTIKHGESIYLDVITDSSEVTYFSAYGLTSQEIVPVSSATDAILGTRGNYLASMVDPAKEHVECDNHLLGNDFYYAYSPASATIALC</sequence>
<evidence type="ECO:0000313" key="2">
    <source>
        <dbReference type="EMBL" id="ABT13832.1"/>
    </source>
</evidence>
<proteinExistence type="predicted"/>
<evidence type="ECO:0000256" key="1">
    <source>
        <dbReference type="SAM" id="MobiDB-lite"/>
    </source>
</evidence>
<feature type="compositionally biased region" description="Low complexity" evidence="1">
    <location>
        <begin position="134"/>
        <end position="147"/>
    </location>
</feature>
<accession>A7IU08</accession>
<organism evidence="2 3">
    <name type="scientific">Paramecium bursaria Chlorella virus MT325</name>
    <name type="common">PBCV-MT325</name>
    <dbReference type="NCBI Taxonomy" id="346932"/>
    <lineage>
        <taxon>Viruses</taxon>
        <taxon>Varidnaviria</taxon>
        <taxon>Bamfordvirae</taxon>
        <taxon>Nucleocytoviricota</taxon>
        <taxon>Megaviricetes</taxon>
        <taxon>Algavirales</taxon>
        <taxon>Phycodnaviridae</taxon>
        <taxon>Chlorovirus</taxon>
        <taxon>Chlorovirus conductrix</taxon>
        <taxon>Paramecium bursaria Chlorella virus A1</taxon>
    </lineage>
</organism>
<dbReference type="Proteomes" id="UP000246715">
    <property type="component" value="Segment"/>
</dbReference>
<reference evidence="2 3" key="1">
    <citation type="journal article" date="2007" name="Virology">
        <title>Sequence and annotation of the 314-kb MT325 and the 321-kb FR483 viruses that infect Chlorella Pbi.</title>
        <authorList>
            <person name="Fitzgerald L.A."/>
            <person name="Graves M.V."/>
            <person name="Li X."/>
            <person name="Feldblyum T."/>
            <person name="Hartigan J."/>
            <person name="Van Etten J.L."/>
        </authorList>
    </citation>
    <scope>NUCLEOTIDE SEQUENCE [LARGE SCALE GENOMIC DNA]</scope>
    <source>
        <strain evidence="2 3">MT325</strain>
    </source>
</reference>
<organismHost>
    <name type="scientific">Paramecium bursaria</name>
    <dbReference type="NCBI Taxonomy" id="74790"/>
</organismHost>
<gene>
    <name evidence="2" type="primary">M278R</name>
    <name evidence="2" type="ORF">MT325_M278R</name>
</gene>
<protein>
    <submittedName>
        <fullName evidence="2">Uncharacterized protein M278R</fullName>
    </submittedName>
</protein>
<evidence type="ECO:0000313" key="3">
    <source>
        <dbReference type="Proteomes" id="UP000246715"/>
    </source>
</evidence>
<dbReference type="EMBL" id="DQ491001">
    <property type="protein sequence ID" value="ABT13832.1"/>
    <property type="molecule type" value="Genomic_DNA"/>
</dbReference>
<name>A7IU08_PBCVM</name>